<dbReference type="AlphaFoldDB" id="A0A1F6WVF8"/>
<evidence type="ECO:0000313" key="12">
    <source>
        <dbReference type="EMBL" id="OGI85859.1"/>
    </source>
</evidence>
<evidence type="ECO:0000256" key="3">
    <source>
        <dbReference type="ARBA" id="ARBA00022448"/>
    </source>
</evidence>
<keyword evidence="7 10" id="KW-1133">Transmembrane helix</keyword>
<dbReference type="EMBL" id="MFUY01000020">
    <property type="protein sequence ID" value="OGI85859.1"/>
    <property type="molecule type" value="Genomic_DNA"/>
</dbReference>
<organism evidence="12 13">
    <name type="scientific">Candidatus Nomurabacteria bacterium RIFCSPLOWO2_01_FULL_41_12</name>
    <dbReference type="NCBI Taxonomy" id="1801774"/>
    <lineage>
        <taxon>Bacteria</taxon>
        <taxon>Candidatus Nomuraibacteriota</taxon>
    </lineage>
</organism>
<evidence type="ECO:0000256" key="2">
    <source>
        <dbReference type="ARBA" id="ARBA00005745"/>
    </source>
</evidence>
<feature type="transmembrane region" description="Helical" evidence="10">
    <location>
        <begin position="171"/>
        <end position="193"/>
    </location>
</feature>
<dbReference type="Proteomes" id="UP000176187">
    <property type="component" value="Unassembled WGS sequence"/>
</dbReference>
<evidence type="ECO:0000256" key="1">
    <source>
        <dbReference type="ARBA" id="ARBA00004429"/>
    </source>
</evidence>
<feature type="transmembrane region" description="Helical" evidence="10">
    <location>
        <begin position="378"/>
        <end position="399"/>
    </location>
</feature>
<evidence type="ECO:0000256" key="10">
    <source>
        <dbReference type="SAM" id="Phobius"/>
    </source>
</evidence>
<dbReference type="InterPro" id="IPR001992">
    <property type="entry name" value="T2SS_GspF/T4SS_PilC_CS"/>
</dbReference>
<dbReference type="FunFam" id="1.20.81.30:FF:000001">
    <property type="entry name" value="Type II secretion system protein F"/>
    <property type="match status" value="1"/>
</dbReference>
<evidence type="ECO:0000256" key="7">
    <source>
        <dbReference type="ARBA" id="ARBA00022989"/>
    </source>
</evidence>
<sequence length="406" mass="45188">MPTYTYEAYDKNNKIVSGQYEASSEGEVSEYLTKRYLTPVSIESIALRSAKKGILSIELFSRLTPVDIMFLVRNLATTIKAGLSIVESLDILIKDAEKKLMKKLLEQAQAVIKNGKPLSLGFDAYKNSFPPIFIGMLKAGEISGQLDRTLAELSHYLSKEYMLRNKVKSALIYPIILLVASIAVVTLMLMFVLPKLTKSFIQSGVELPFITKVFLFISKILTWSFTLDIIVILGIIYFFVYFRTTQMGKKLFFFLVSHTPVASSLIKKVALVRFARTFGNLMGSGLSVAESLEISSETINNPSYTYAIEKAVIDIRNGLAVSDSLAKYEILFPNLLISLITVGERTGTLQEILVTFADFYEEEVDNALRELTSVLEPALLLVMGLMIGAIAISIILPIYQLVGNFV</sequence>
<dbReference type="GO" id="GO:0009306">
    <property type="term" value="P:protein secretion"/>
    <property type="evidence" value="ECO:0007669"/>
    <property type="project" value="InterPro"/>
</dbReference>
<feature type="domain" description="Type II secretion system protein GspF" evidence="11">
    <location>
        <begin position="274"/>
        <end position="397"/>
    </location>
</feature>
<dbReference type="InterPro" id="IPR042094">
    <property type="entry name" value="T2SS_GspF_sf"/>
</dbReference>
<evidence type="ECO:0000256" key="5">
    <source>
        <dbReference type="ARBA" id="ARBA00022519"/>
    </source>
</evidence>
<comment type="similarity">
    <text evidence="2 9">Belongs to the GSP F family.</text>
</comment>
<evidence type="ECO:0000256" key="6">
    <source>
        <dbReference type="ARBA" id="ARBA00022692"/>
    </source>
</evidence>
<evidence type="ECO:0000313" key="13">
    <source>
        <dbReference type="Proteomes" id="UP000176187"/>
    </source>
</evidence>
<keyword evidence="6 9" id="KW-0812">Transmembrane</keyword>
<reference evidence="12 13" key="1">
    <citation type="journal article" date="2016" name="Nat. Commun.">
        <title>Thousands of microbial genomes shed light on interconnected biogeochemical processes in an aquifer system.</title>
        <authorList>
            <person name="Anantharaman K."/>
            <person name="Brown C.T."/>
            <person name="Hug L.A."/>
            <person name="Sharon I."/>
            <person name="Castelle C.J."/>
            <person name="Probst A.J."/>
            <person name="Thomas B.C."/>
            <person name="Singh A."/>
            <person name="Wilkins M.J."/>
            <person name="Karaoz U."/>
            <person name="Brodie E.L."/>
            <person name="Williams K.H."/>
            <person name="Hubbard S.S."/>
            <person name="Banfield J.F."/>
        </authorList>
    </citation>
    <scope>NUCLEOTIDE SEQUENCE [LARGE SCALE GENOMIC DNA]</scope>
</reference>
<dbReference type="InterPro" id="IPR018076">
    <property type="entry name" value="T2SS_GspF_dom"/>
</dbReference>
<accession>A0A1F6WVF8</accession>
<evidence type="ECO:0000256" key="4">
    <source>
        <dbReference type="ARBA" id="ARBA00022475"/>
    </source>
</evidence>
<proteinExistence type="inferred from homology"/>
<dbReference type="STRING" id="1801774.A3A05_00660"/>
<dbReference type="PANTHER" id="PTHR30012">
    <property type="entry name" value="GENERAL SECRETION PATHWAY PROTEIN"/>
    <property type="match status" value="1"/>
</dbReference>
<keyword evidence="3 9" id="KW-0813">Transport</keyword>
<evidence type="ECO:0000259" key="11">
    <source>
        <dbReference type="Pfam" id="PF00482"/>
    </source>
</evidence>
<feature type="transmembrane region" description="Helical" evidence="10">
    <location>
        <begin position="213"/>
        <end position="242"/>
    </location>
</feature>
<dbReference type="PROSITE" id="PS00874">
    <property type="entry name" value="T2SP_F"/>
    <property type="match status" value="1"/>
</dbReference>
<dbReference type="InterPro" id="IPR003004">
    <property type="entry name" value="GspF/PilC"/>
</dbReference>
<dbReference type="Gene3D" id="1.20.81.30">
    <property type="entry name" value="Type II secretion system (T2SS), domain F"/>
    <property type="match status" value="2"/>
</dbReference>
<evidence type="ECO:0000256" key="8">
    <source>
        <dbReference type="ARBA" id="ARBA00023136"/>
    </source>
</evidence>
<dbReference type="GO" id="GO:0005886">
    <property type="term" value="C:plasma membrane"/>
    <property type="evidence" value="ECO:0007669"/>
    <property type="project" value="UniProtKB-SubCell"/>
</dbReference>
<protein>
    <recommendedName>
        <fullName evidence="11">Type II secretion system protein GspF domain-containing protein</fullName>
    </recommendedName>
</protein>
<keyword evidence="5" id="KW-0997">Cell inner membrane</keyword>
<comment type="subcellular location">
    <subcellularLocation>
        <location evidence="1">Cell inner membrane</location>
        <topology evidence="1">Multi-pass membrane protein</topology>
    </subcellularLocation>
    <subcellularLocation>
        <location evidence="9">Cell membrane</location>
        <topology evidence="9">Multi-pass membrane protein</topology>
    </subcellularLocation>
</comment>
<feature type="domain" description="Type II secretion system protein GspF" evidence="11">
    <location>
        <begin position="72"/>
        <end position="194"/>
    </location>
</feature>
<dbReference type="PRINTS" id="PR00812">
    <property type="entry name" value="BCTERIALGSPF"/>
</dbReference>
<keyword evidence="4" id="KW-1003">Cell membrane</keyword>
<keyword evidence="8 10" id="KW-0472">Membrane</keyword>
<evidence type="ECO:0000256" key="9">
    <source>
        <dbReference type="RuleBase" id="RU003923"/>
    </source>
</evidence>
<dbReference type="Pfam" id="PF00482">
    <property type="entry name" value="T2SSF"/>
    <property type="match status" value="2"/>
</dbReference>
<gene>
    <name evidence="12" type="ORF">A3A05_00660</name>
</gene>
<comment type="caution">
    <text evidence="12">The sequence shown here is derived from an EMBL/GenBank/DDBJ whole genome shotgun (WGS) entry which is preliminary data.</text>
</comment>
<dbReference type="PANTHER" id="PTHR30012:SF0">
    <property type="entry name" value="TYPE II SECRETION SYSTEM PROTEIN F-RELATED"/>
    <property type="match status" value="1"/>
</dbReference>
<name>A0A1F6WVF8_9BACT</name>